<evidence type="ECO:0000256" key="1">
    <source>
        <dbReference type="SAM" id="MobiDB-lite"/>
    </source>
</evidence>
<dbReference type="EMBL" id="CP146843">
    <property type="protein sequence ID" value="WYY26618.1"/>
    <property type="molecule type" value="Genomic_DNA"/>
</dbReference>
<keyword evidence="2" id="KW-0472">Membrane</keyword>
<accession>A0ABZ2U907</accession>
<name>A0ABZ2U907_ASHYP</name>
<gene>
    <name evidence="3" type="ORF">AshY1_05200</name>
</gene>
<protein>
    <submittedName>
        <fullName evidence="3">Uncharacterized protein</fullName>
    </submittedName>
</protein>
<evidence type="ECO:0000313" key="3">
    <source>
        <dbReference type="EMBL" id="WYY26618.1"/>
    </source>
</evidence>
<feature type="transmembrane region" description="Helical" evidence="2">
    <location>
        <begin position="47"/>
        <end position="67"/>
    </location>
</feature>
<feature type="transmembrane region" description="Helical" evidence="2">
    <location>
        <begin position="147"/>
        <end position="170"/>
    </location>
</feature>
<reference evidence="3" key="1">
    <citation type="submission" date="2024-03" db="EMBL/GenBank/DDBJ databases">
        <title>The Complete Genome of 'Candidatus Phytoplasma fraxini' AshY1 from the Ash Yellows Group.</title>
        <authorList>
            <person name="Boehm J.W."/>
            <person name="Huettel B."/>
            <person name="Schneider B."/>
            <person name="Kube M."/>
        </authorList>
    </citation>
    <scope>NUCLEOTIDE SEQUENCE [LARGE SCALE GENOMIC DNA]</scope>
    <source>
        <strain evidence="3">AshY1</strain>
    </source>
</reference>
<keyword evidence="2" id="KW-1133">Transmembrane helix</keyword>
<keyword evidence="4" id="KW-1185">Reference proteome</keyword>
<feature type="region of interest" description="Disordered" evidence="1">
    <location>
        <begin position="287"/>
        <end position="322"/>
    </location>
</feature>
<dbReference type="Proteomes" id="UP001484199">
    <property type="component" value="Chromosome"/>
</dbReference>
<keyword evidence="2" id="KW-0812">Transmembrane</keyword>
<evidence type="ECO:0000313" key="4">
    <source>
        <dbReference type="Proteomes" id="UP001484199"/>
    </source>
</evidence>
<feature type="transmembrane region" description="Helical" evidence="2">
    <location>
        <begin position="119"/>
        <end position="135"/>
    </location>
</feature>
<dbReference type="RefSeq" id="WP_341266519.1">
    <property type="nucleotide sequence ID" value="NZ_CP146843.1"/>
</dbReference>
<proteinExistence type="predicted"/>
<organism evidence="3 4">
    <name type="scientific">Ash yellows phytoplasma</name>
    <dbReference type="NCBI Taxonomy" id="35780"/>
    <lineage>
        <taxon>Bacteria</taxon>
        <taxon>Bacillati</taxon>
        <taxon>Mycoplasmatota</taxon>
        <taxon>Mollicutes</taxon>
        <taxon>Acholeplasmatales</taxon>
        <taxon>Acholeplasmataceae</taxon>
        <taxon>Candidatus Phytoplasma</taxon>
        <taxon>16SrVII (Ash yellows group)</taxon>
    </lineage>
</organism>
<feature type="transmembrane region" description="Helical" evidence="2">
    <location>
        <begin position="12"/>
        <end position="35"/>
    </location>
</feature>
<sequence length="322" mass="36278">MKLSNRGNIKVLETIIFVGTFIIGGFTLVINIMAAAQTGDGIQSAVLFSYAPNISNILIIIVFFMYLQVHLHNSKIYKLLTFIALIFSTYVFLDGAKIISNRMNILMDRNDATNFFFRLQRLILPALYLIFYFTMDASSNIDKKKLFIIFISPFVYIVSLEFSKMMGILSSYSTSSNQKLTLNRLLKCDFLLPFVTVIIFSFLSVMLSVVGLCFLKKEFIVNNKSVRSGLQVLGICLIAVSLGGFWYPSLLDGQLFKKLSSSEFRDNIAQSTSDNSDVERILEHVLRKESNSTSSSGSTVQRNNPKDSAPSKKKGPWWTKGF</sequence>
<feature type="transmembrane region" description="Helical" evidence="2">
    <location>
        <begin position="79"/>
        <end position="99"/>
    </location>
</feature>
<evidence type="ECO:0000256" key="2">
    <source>
        <dbReference type="SAM" id="Phobius"/>
    </source>
</evidence>
<feature type="transmembrane region" description="Helical" evidence="2">
    <location>
        <begin position="227"/>
        <end position="247"/>
    </location>
</feature>
<feature type="transmembrane region" description="Helical" evidence="2">
    <location>
        <begin position="190"/>
        <end position="215"/>
    </location>
</feature>